<dbReference type="PROSITE" id="PS50929">
    <property type="entry name" value="ABC_TM1F"/>
    <property type="match status" value="1"/>
</dbReference>
<feature type="non-terminal residue" evidence="6">
    <location>
        <position position="85"/>
    </location>
</feature>
<dbReference type="EMBL" id="AUZY01011053">
    <property type="protein sequence ID" value="EQD36200.1"/>
    <property type="molecule type" value="Genomic_DNA"/>
</dbReference>
<feature type="transmembrane region" description="Helical" evidence="4">
    <location>
        <begin position="48"/>
        <end position="70"/>
    </location>
</feature>
<evidence type="ECO:0000256" key="2">
    <source>
        <dbReference type="ARBA" id="ARBA00022989"/>
    </source>
</evidence>
<proteinExistence type="predicted"/>
<reference evidence="6" key="1">
    <citation type="submission" date="2013-08" db="EMBL/GenBank/DDBJ databases">
        <authorList>
            <person name="Mendez C."/>
            <person name="Richter M."/>
            <person name="Ferrer M."/>
            <person name="Sanchez J."/>
        </authorList>
    </citation>
    <scope>NUCLEOTIDE SEQUENCE</scope>
</reference>
<dbReference type="GO" id="GO:0005524">
    <property type="term" value="F:ATP binding"/>
    <property type="evidence" value="ECO:0007669"/>
    <property type="project" value="InterPro"/>
</dbReference>
<dbReference type="GO" id="GO:0016020">
    <property type="term" value="C:membrane"/>
    <property type="evidence" value="ECO:0007669"/>
    <property type="project" value="InterPro"/>
</dbReference>
<keyword evidence="3 4" id="KW-0472">Membrane</keyword>
<organism evidence="6">
    <name type="scientific">mine drainage metagenome</name>
    <dbReference type="NCBI Taxonomy" id="410659"/>
    <lineage>
        <taxon>unclassified sequences</taxon>
        <taxon>metagenomes</taxon>
        <taxon>ecological metagenomes</taxon>
    </lineage>
</organism>
<reference evidence="6" key="2">
    <citation type="journal article" date="2014" name="ISME J.">
        <title>Microbial stratification in low pH oxic and suboxic macroscopic growths along an acid mine drainage.</title>
        <authorList>
            <person name="Mendez-Garcia C."/>
            <person name="Mesa V."/>
            <person name="Sprenger R.R."/>
            <person name="Richter M."/>
            <person name="Diez M.S."/>
            <person name="Solano J."/>
            <person name="Bargiela R."/>
            <person name="Golyshina O.V."/>
            <person name="Manteca A."/>
            <person name="Ramos J.L."/>
            <person name="Gallego J.R."/>
            <person name="Llorente I."/>
            <person name="Martins Dos Santos V.A."/>
            <person name="Jensen O.N."/>
            <person name="Pelaez A.I."/>
            <person name="Sanchez J."/>
            <person name="Ferrer M."/>
        </authorList>
    </citation>
    <scope>NUCLEOTIDE SEQUENCE</scope>
</reference>
<evidence type="ECO:0000259" key="5">
    <source>
        <dbReference type="PROSITE" id="PS50929"/>
    </source>
</evidence>
<evidence type="ECO:0000256" key="3">
    <source>
        <dbReference type="ARBA" id="ARBA00023136"/>
    </source>
</evidence>
<name>T1A2Z7_9ZZZZ</name>
<comment type="caution">
    <text evidence="6">The sequence shown here is derived from an EMBL/GenBank/DDBJ whole genome shotgun (WGS) entry which is preliminary data.</text>
</comment>
<dbReference type="Pfam" id="PF00664">
    <property type="entry name" value="ABC_membrane"/>
    <property type="match status" value="1"/>
</dbReference>
<evidence type="ECO:0000256" key="1">
    <source>
        <dbReference type="ARBA" id="ARBA00022692"/>
    </source>
</evidence>
<keyword evidence="1 4" id="KW-0812">Transmembrane</keyword>
<protein>
    <recommendedName>
        <fullName evidence="5">ABC transmembrane type-1 domain-containing protein</fullName>
    </recommendedName>
</protein>
<dbReference type="Gene3D" id="1.20.1560.10">
    <property type="entry name" value="ABC transporter type 1, transmembrane domain"/>
    <property type="match status" value="1"/>
</dbReference>
<gene>
    <name evidence="6" type="ORF">B1B_16601</name>
</gene>
<keyword evidence="2 4" id="KW-1133">Transmembrane helix</keyword>
<evidence type="ECO:0000256" key="4">
    <source>
        <dbReference type="SAM" id="Phobius"/>
    </source>
</evidence>
<accession>T1A2Z7</accession>
<dbReference type="InterPro" id="IPR036640">
    <property type="entry name" value="ABC1_TM_sf"/>
</dbReference>
<dbReference type="GO" id="GO:0140359">
    <property type="term" value="F:ABC-type transporter activity"/>
    <property type="evidence" value="ECO:0007669"/>
    <property type="project" value="InterPro"/>
</dbReference>
<dbReference type="SUPFAM" id="SSF90123">
    <property type="entry name" value="ABC transporter transmembrane region"/>
    <property type="match status" value="1"/>
</dbReference>
<dbReference type="AlphaFoldDB" id="T1A2Z7"/>
<feature type="domain" description="ABC transmembrane type-1" evidence="5">
    <location>
        <begin position="1"/>
        <end position="85"/>
    </location>
</feature>
<evidence type="ECO:0000313" key="6">
    <source>
        <dbReference type="EMBL" id="EQD36200.1"/>
    </source>
</evidence>
<dbReference type="InterPro" id="IPR011527">
    <property type="entry name" value="ABC1_TM_dom"/>
</dbReference>
<sequence>MNEKLQEDIAGQRTVRTYSLENEQIGKFMDVTGNYYGEYMDVAYLRGFYNNIMPFIISVAATGVIIYGGYVSVITGVEVGNLVAA</sequence>